<feature type="compositionally biased region" description="Low complexity" evidence="1">
    <location>
        <begin position="44"/>
        <end position="59"/>
    </location>
</feature>
<feature type="compositionally biased region" description="Low complexity" evidence="1">
    <location>
        <begin position="15"/>
        <end position="30"/>
    </location>
</feature>
<feature type="compositionally biased region" description="Low complexity" evidence="1">
    <location>
        <begin position="72"/>
        <end position="83"/>
    </location>
</feature>
<feature type="region of interest" description="Disordered" evidence="1">
    <location>
        <begin position="198"/>
        <end position="228"/>
    </location>
</feature>
<feature type="compositionally biased region" description="Polar residues" evidence="1">
    <location>
        <begin position="614"/>
        <end position="626"/>
    </location>
</feature>
<dbReference type="Proteomes" id="UP000717328">
    <property type="component" value="Unassembled WGS sequence"/>
</dbReference>
<dbReference type="AlphaFoldDB" id="A0A9P7K192"/>
<gene>
    <name evidence="2" type="ORF">H0H81_004818</name>
</gene>
<feature type="compositionally biased region" description="Basic and acidic residues" evidence="1">
    <location>
        <begin position="98"/>
        <end position="112"/>
    </location>
</feature>
<reference evidence="2" key="1">
    <citation type="submission" date="2021-02" db="EMBL/GenBank/DDBJ databases">
        <authorList>
            <person name="Nieuwenhuis M."/>
            <person name="Van De Peppel L.J.J."/>
        </authorList>
    </citation>
    <scope>NUCLEOTIDE SEQUENCE</scope>
    <source>
        <strain evidence="2">D49</strain>
    </source>
</reference>
<sequence length="757" mass="78403">MERPPTHPVTIHLNSTPFTTRSQTTRTTSPINDTISPVEPPYPSITASPSPSANSNPTAVKPTPFTSASDHSTSQTPSATSSAEHVPSTSRITRAAAAHHDATQDRDHRDKAAQPVCCTTAPAPVSHAVVSEPARRLLCTPLALNGSTLESSMPMPVPTHKLRSADSNTTAEALSAAAFAPATDPAAPAPFPEHRHAFTRPAPHRLPPVDPPANTDEPVTPAQRTTHSTRPALATFEELATMPVPEVPAAANAALRHVAPLSLGGCHASAEPAPCTTATTDARIAVVSMTKPVLQPARRPATHTFGKTTTIMPASAAKNAAAASKLTTATPVARPFDKSAESAAVLTTAPMPSPRAGPAHRTTAATKSSTPTTAAAISTTARVYSPSTDQPVVAAPSRARPAAEALSIAAFAPAYRKPAAPGTATTAITIPLPAPRGTSIATPTTPTPLIPTATAAVATVGPLTRGFLLRTPTQPPSPSTEHAPCKTAPTCTATLTYPPTALEKPTTTTPARSAASSITTYAPCCPLPVEFEKPLLRATLAHSTTTTPSALEHCRRKYRYPVAPGATMPATSSTTDAIRPASVIAPKPTDPAARSTNKPARVKTTNRFIRAPSRTCQPSTRATNTFKPVKQARRTTSPTRPAPPRIHEPSAATSTAAIPTTPTIFEGPTTTLAPAPAAATVEPTLEDKSTITAPVSPSFASLAPPAHQPLSTKSTIFGTSSCMPSKILMFTSRIPRLKNTSTRPLDIDGSLSGQCWT</sequence>
<proteinExistence type="predicted"/>
<comment type="caution">
    <text evidence="2">The sequence shown here is derived from an EMBL/GenBank/DDBJ whole genome shotgun (WGS) entry which is preliminary data.</text>
</comment>
<evidence type="ECO:0000313" key="3">
    <source>
        <dbReference type="Proteomes" id="UP000717328"/>
    </source>
</evidence>
<feature type="compositionally biased region" description="Low complexity" evidence="1">
    <location>
        <begin position="362"/>
        <end position="372"/>
    </location>
</feature>
<name>A0A9P7K192_9AGAR</name>
<feature type="region of interest" description="Disordered" evidence="1">
    <location>
        <begin position="349"/>
        <end position="372"/>
    </location>
</feature>
<evidence type="ECO:0000313" key="2">
    <source>
        <dbReference type="EMBL" id="KAG5633851.1"/>
    </source>
</evidence>
<dbReference type="EMBL" id="JABCKI010006935">
    <property type="protein sequence ID" value="KAG5633851.1"/>
    <property type="molecule type" value="Genomic_DNA"/>
</dbReference>
<protein>
    <submittedName>
        <fullName evidence="2">Uncharacterized protein</fullName>
    </submittedName>
</protein>
<keyword evidence="3" id="KW-1185">Reference proteome</keyword>
<evidence type="ECO:0000256" key="1">
    <source>
        <dbReference type="SAM" id="MobiDB-lite"/>
    </source>
</evidence>
<feature type="region of interest" description="Disordered" evidence="1">
    <location>
        <begin position="1"/>
        <end position="113"/>
    </location>
</feature>
<organism evidence="2 3">
    <name type="scientific">Sphagnurus paluster</name>
    <dbReference type="NCBI Taxonomy" id="117069"/>
    <lineage>
        <taxon>Eukaryota</taxon>
        <taxon>Fungi</taxon>
        <taxon>Dikarya</taxon>
        <taxon>Basidiomycota</taxon>
        <taxon>Agaricomycotina</taxon>
        <taxon>Agaricomycetes</taxon>
        <taxon>Agaricomycetidae</taxon>
        <taxon>Agaricales</taxon>
        <taxon>Tricholomatineae</taxon>
        <taxon>Lyophyllaceae</taxon>
        <taxon>Sphagnurus</taxon>
    </lineage>
</organism>
<feature type="region of interest" description="Disordered" evidence="1">
    <location>
        <begin position="612"/>
        <end position="671"/>
    </location>
</feature>
<feature type="compositionally biased region" description="Low complexity" evidence="1">
    <location>
        <begin position="649"/>
        <end position="671"/>
    </location>
</feature>
<accession>A0A9P7K192</accession>
<reference evidence="2" key="2">
    <citation type="submission" date="2021-10" db="EMBL/GenBank/DDBJ databases">
        <title>Phylogenomics reveals ancestral predisposition of the termite-cultivated fungus Termitomyces towards a domesticated lifestyle.</title>
        <authorList>
            <person name="Auxier B."/>
            <person name="Grum-Grzhimaylo A."/>
            <person name="Cardenas M.E."/>
            <person name="Lodge J.D."/>
            <person name="Laessoe T."/>
            <person name="Pedersen O."/>
            <person name="Smith M.E."/>
            <person name="Kuyper T.W."/>
            <person name="Franco-Molano E.A."/>
            <person name="Baroni T.J."/>
            <person name="Aanen D.K."/>
        </authorList>
    </citation>
    <scope>NUCLEOTIDE SEQUENCE</scope>
    <source>
        <strain evidence="2">D49</strain>
    </source>
</reference>